<proteinExistence type="predicted"/>
<sequence length="69" mass="7789">MCRHPCKIEAVKIEVSTLIRCILEVLLQGNQIASLVRGALDFCQSPSAIVRLLDHECWFPSSLALLPWR</sequence>
<evidence type="ECO:0000313" key="2">
    <source>
        <dbReference type="Proteomes" id="UP000886520"/>
    </source>
</evidence>
<protein>
    <submittedName>
        <fullName evidence="1">Uncharacterized protein</fullName>
    </submittedName>
</protein>
<evidence type="ECO:0000313" key="1">
    <source>
        <dbReference type="EMBL" id="KAI5073383.1"/>
    </source>
</evidence>
<keyword evidence="2" id="KW-1185">Reference proteome</keyword>
<reference evidence="1" key="1">
    <citation type="submission" date="2021-01" db="EMBL/GenBank/DDBJ databases">
        <title>Adiantum capillus-veneris genome.</title>
        <authorList>
            <person name="Fang Y."/>
            <person name="Liao Q."/>
        </authorList>
    </citation>
    <scope>NUCLEOTIDE SEQUENCE</scope>
    <source>
        <strain evidence="1">H3</strain>
        <tissue evidence="1">Leaf</tissue>
    </source>
</reference>
<name>A0A9D4UU52_ADICA</name>
<gene>
    <name evidence="1" type="ORF">GOP47_0011396</name>
</gene>
<dbReference type="Proteomes" id="UP000886520">
    <property type="component" value="Chromosome 11"/>
</dbReference>
<dbReference type="AlphaFoldDB" id="A0A9D4UU52"/>
<organism evidence="1 2">
    <name type="scientific">Adiantum capillus-veneris</name>
    <name type="common">Maidenhair fern</name>
    <dbReference type="NCBI Taxonomy" id="13818"/>
    <lineage>
        <taxon>Eukaryota</taxon>
        <taxon>Viridiplantae</taxon>
        <taxon>Streptophyta</taxon>
        <taxon>Embryophyta</taxon>
        <taxon>Tracheophyta</taxon>
        <taxon>Polypodiopsida</taxon>
        <taxon>Polypodiidae</taxon>
        <taxon>Polypodiales</taxon>
        <taxon>Pteridineae</taxon>
        <taxon>Pteridaceae</taxon>
        <taxon>Vittarioideae</taxon>
        <taxon>Adiantum</taxon>
    </lineage>
</organism>
<dbReference type="EMBL" id="JABFUD020000011">
    <property type="protein sequence ID" value="KAI5073383.1"/>
    <property type="molecule type" value="Genomic_DNA"/>
</dbReference>
<accession>A0A9D4UU52</accession>
<comment type="caution">
    <text evidence="1">The sequence shown here is derived from an EMBL/GenBank/DDBJ whole genome shotgun (WGS) entry which is preliminary data.</text>
</comment>